<dbReference type="PROSITE" id="PS50181">
    <property type="entry name" value="FBOX"/>
    <property type="match status" value="1"/>
</dbReference>
<evidence type="ECO:0000313" key="3">
    <source>
        <dbReference type="Proteomes" id="UP000094336"/>
    </source>
</evidence>
<dbReference type="RefSeq" id="XP_018988598.1">
    <property type="nucleotide sequence ID" value="XM_019127830.1"/>
</dbReference>
<dbReference type="AlphaFoldDB" id="A0A1E3R003"/>
<evidence type="ECO:0000313" key="2">
    <source>
        <dbReference type="EMBL" id="ODQ83270.1"/>
    </source>
</evidence>
<protein>
    <recommendedName>
        <fullName evidence="1">F-box domain-containing protein</fullName>
    </recommendedName>
</protein>
<dbReference type="Proteomes" id="UP000094336">
    <property type="component" value="Unassembled WGS sequence"/>
</dbReference>
<dbReference type="InterPro" id="IPR001810">
    <property type="entry name" value="F-box_dom"/>
</dbReference>
<dbReference type="InterPro" id="IPR036047">
    <property type="entry name" value="F-box-like_dom_sf"/>
</dbReference>
<name>A0A1E3R003_9ASCO</name>
<keyword evidence="3" id="KW-1185">Reference proteome</keyword>
<dbReference type="EMBL" id="KV454426">
    <property type="protein sequence ID" value="ODQ83270.1"/>
    <property type="molecule type" value="Genomic_DNA"/>
</dbReference>
<dbReference type="GeneID" id="30145683"/>
<reference evidence="3" key="1">
    <citation type="submission" date="2016-05" db="EMBL/GenBank/DDBJ databases">
        <title>Comparative genomics of biotechnologically important yeasts.</title>
        <authorList>
            <consortium name="DOE Joint Genome Institute"/>
            <person name="Riley R."/>
            <person name="Haridas S."/>
            <person name="Wolfe K.H."/>
            <person name="Lopes M.R."/>
            <person name="Hittinger C.T."/>
            <person name="Goker M."/>
            <person name="Salamov A."/>
            <person name="Wisecaver J."/>
            <person name="Long T.M."/>
            <person name="Aerts A.L."/>
            <person name="Barry K."/>
            <person name="Choi C."/>
            <person name="Clum A."/>
            <person name="Coughlan A.Y."/>
            <person name="Deshpande S."/>
            <person name="Douglass A.P."/>
            <person name="Hanson S.J."/>
            <person name="Klenk H.-P."/>
            <person name="Labutti K."/>
            <person name="Lapidus A."/>
            <person name="Lindquist E."/>
            <person name="Lipzen A."/>
            <person name="Meier-Kolthoff J.P."/>
            <person name="Ohm R.A."/>
            <person name="Otillar R.P."/>
            <person name="Pangilinan J."/>
            <person name="Peng Y."/>
            <person name="Rokas A."/>
            <person name="Rosa C.A."/>
            <person name="Scheuner C."/>
            <person name="Sibirny A.A."/>
            <person name="Slot J.C."/>
            <person name="Stielow J.B."/>
            <person name="Sun H."/>
            <person name="Kurtzman C.P."/>
            <person name="Blackwell M."/>
            <person name="Grigoriev I.V."/>
            <person name="Jeffries T.W."/>
        </authorList>
    </citation>
    <scope>NUCLEOTIDE SEQUENCE [LARGE SCALE GENOMIC DNA]</scope>
    <source>
        <strain evidence="3">NRRL Y-12698</strain>
    </source>
</reference>
<proteinExistence type="predicted"/>
<feature type="domain" description="F-box" evidence="1">
    <location>
        <begin position="18"/>
        <end position="63"/>
    </location>
</feature>
<accession>A0A1E3R003</accession>
<evidence type="ECO:0000259" key="1">
    <source>
        <dbReference type="PROSITE" id="PS50181"/>
    </source>
</evidence>
<dbReference type="Pfam" id="PF12937">
    <property type="entry name" value="F-box-like"/>
    <property type="match status" value="1"/>
</dbReference>
<dbReference type="SUPFAM" id="SSF81383">
    <property type="entry name" value="F-box domain"/>
    <property type="match status" value="1"/>
</dbReference>
<organism evidence="2 3">
    <name type="scientific">Babjeviella inositovora NRRL Y-12698</name>
    <dbReference type="NCBI Taxonomy" id="984486"/>
    <lineage>
        <taxon>Eukaryota</taxon>
        <taxon>Fungi</taxon>
        <taxon>Dikarya</taxon>
        <taxon>Ascomycota</taxon>
        <taxon>Saccharomycotina</taxon>
        <taxon>Pichiomycetes</taxon>
        <taxon>Serinales incertae sedis</taxon>
        <taxon>Babjeviella</taxon>
    </lineage>
</organism>
<sequence length="578" mass="65916">MDNGYSDAPCLKRRKLSLADFQDLPRHLYQHVVKFLPQQDLVALAQVSLHFNPLCNKRLYSRILFTPRECILLSATLVYDYWTIARSLDLLFPDNHLSAFYTREITIADGSVYDSIIPWFNAISFVNLQKFVPLGIQNPECLAGFETKQFETLSTVVSPFQSTTFPQTFKEMIVSAHVNNWLYDYNITENAELDLKAMTSNKGVVSSLKVFSSMKCGLRYLDELSQLFGKSAIQKIDLKIFSLSHVHRYDNIDPEVEPDPMLRLEVLSMLVTAPMPRLEYSLVLEFLQVGKVQNLELEVGCMDRSSGCLCSEEFLANCCGGFRTLKKLVLTRGDYPILRELHEWHDSFGGLITANLGTLEYLYVNFNNIVLPVHEMAQVSLESIERLRNSSLLFMGSIMQCKILEELVITDFVESYLCFHSNIKEYFTQRAKDPQGLIQCPECQRVFDEFPDKDRFFEAILEVLPGIQSRTMDLGIDTCLSKLDILRLPYTVGREKIDPLSPSLGGYSDEEETEEMTDKMFASIVNLIAHCLMPTVETLLEALPKLRTVSLDGILFESRNSRGIRSMVCVSEVYQGHT</sequence>
<gene>
    <name evidence="2" type="ORF">BABINDRAFT_159702</name>
</gene>